<dbReference type="InterPro" id="IPR018170">
    <property type="entry name" value="Aldo/ket_reductase_CS"/>
</dbReference>
<organism evidence="6 7">
    <name type="scientific">Circinella minor</name>
    <dbReference type="NCBI Taxonomy" id="1195481"/>
    <lineage>
        <taxon>Eukaryota</taxon>
        <taxon>Fungi</taxon>
        <taxon>Fungi incertae sedis</taxon>
        <taxon>Mucoromycota</taxon>
        <taxon>Mucoromycotina</taxon>
        <taxon>Mucoromycetes</taxon>
        <taxon>Mucorales</taxon>
        <taxon>Lichtheimiaceae</taxon>
        <taxon>Circinella</taxon>
    </lineage>
</organism>
<dbReference type="GO" id="GO:0016616">
    <property type="term" value="F:oxidoreductase activity, acting on the CH-OH group of donors, NAD or NADP as acceptor"/>
    <property type="evidence" value="ECO:0007669"/>
    <property type="project" value="UniProtKB-ARBA"/>
</dbReference>
<reference evidence="6 7" key="1">
    <citation type="submission" date="2020-12" db="EMBL/GenBank/DDBJ databases">
        <title>Metabolic potential, ecology and presence of endohyphal bacteria is reflected in genomic diversity of Mucoromycotina.</title>
        <authorList>
            <person name="Muszewska A."/>
            <person name="Okrasinska A."/>
            <person name="Steczkiewicz K."/>
            <person name="Drgas O."/>
            <person name="Orlowska M."/>
            <person name="Perlinska-Lenart U."/>
            <person name="Aleksandrzak-Piekarczyk T."/>
            <person name="Szatraj K."/>
            <person name="Zielenkiewicz U."/>
            <person name="Pilsyk S."/>
            <person name="Malc E."/>
            <person name="Mieczkowski P."/>
            <person name="Kruszewska J.S."/>
            <person name="Biernat P."/>
            <person name="Pawlowska J."/>
        </authorList>
    </citation>
    <scope>NUCLEOTIDE SEQUENCE [LARGE SCALE GENOMIC DNA]</scope>
    <source>
        <strain evidence="6 7">CBS 142.35</strain>
    </source>
</reference>
<dbReference type="CDD" id="cd19071">
    <property type="entry name" value="AKR_AKR1-5-like"/>
    <property type="match status" value="1"/>
</dbReference>
<gene>
    <name evidence="6" type="ORF">INT45_000713</name>
</gene>
<feature type="active site" description="Proton donor" evidence="2">
    <location>
        <position position="54"/>
    </location>
</feature>
<dbReference type="PANTHER" id="PTHR11732">
    <property type="entry name" value="ALDO/KETO REDUCTASE"/>
    <property type="match status" value="1"/>
</dbReference>
<evidence type="ECO:0000259" key="5">
    <source>
        <dbReference type="Pfam" id="PF00248"/>
    </source>
</evidence>
<feature type="domain" description="NADP-dependent oxidoreductase" evidence="5">
    <location>
        <begin position="29"/>
        <end position="289"/>
    </location>
</feature>
<dbReference type="PRINTS" id="PR00069">
    <property type="entry name" value="ALDKETRDTASE"/>
</dbReference>
<name>A0A8H7RTC8_9FUNG</name>
<proteinExistence type="predicted"/>
<evidence type="ECO:0000256" key="1">
    <source>
        <dbReference type="ARBA" id="ARBA00023002"/>
    </source>
</evidence>
<dbReference type="OrthoDB" id="416253at2759"/>
<dbReference type="Gene3D" id="3.20.20.100">
    <property type="entry name" value="NADP-dependent oxidoreductase domain"/>
    <property type="match status" value="1"/>
</dbReference>
<dbReference type="EMBL" id="JAEPRB010000298">
    <property type="protein sequence ID" value="KAG2217439.1"/>
    <property type="molecule type" value="Genomic_DNA"/>
</dbReference>
<dbReference type="Proteomes" id="UP000646827">
    <property type="component" value="Unassembled WGS sequence"/>
</dbReference>
<keyword evidence="1" id="KW-0560">Oxidoreductase</keyword>
<evidence type="ECO:0000256" key="2">
    <source>
        <dbReference type="PIRSR" id="PIRSR000097-1"/>
    </source>
</evidence>
<dbReference type="PIRSF" id="PIRSF000097">
    <property type="entry name" value="AKR"/>
    <property type="match status" value="1"/>
</dbReference>
<feature type="binding site" evidence="3">
    <location>
        <position position="112"/>
    </location>
    <ligand>
        <name>substrate</name>
    </ligand>
</feature>
<dbReference type="FunFam" id="3.20.20.100:FF:000002">
    <property type="entry name" value="2,5-diketo-D-gluconic acid reductase A"/>
    <property type="match status" value="1"/>
</dbReference>
<evidence type="ECO:0000313" key="7">
    <source>
        <dbReference type="Proteomes" id="UP000646827"/>
    </source>
</evidence>
<protein>
    <recommendedName>
        <fullName evidence="5">NADP-dependent oxidoreductase domain-containing protein</fullName>
    </recommendedName>
</protein>
<comment type="caution">
    <text evidence="6">The sequence shown here is derived from an EMBL/GenBank/DDBJ whole genome shotgun (WGS) entry which is preliminary data.</text>
</comment>
<evidence type="ECO:0000256" key="3">
    <source>
        <dbReference type="PIRSR" id="PIRSR000097-2"/>
    </source>
</evidence>
<dbReference type="Pfam" id="PF00248">
    <property type="entry name" value="Aldo_ket_red"/>
    <property type="match status" value="1"/>
</dbReference>
<dbReference type="PROSITE" id="PS00062">
    <property type="entry name" value="ALDOKETO_REDUCTASE_2"/>
    <property type="match status" value="1"/>
</dbReference>
<dbReference type="SUPFAM" id="SSF51430">
    <property type="entry name" value="NAD(P)-linked oxidoreductase"/>
    <property type="match status" value="1"/>
</dbReference>
<dbReference type="PROSITE" id="PS00798">
    <property type="entry name" value="ALDOKETO_REDUCTASE_1"/>
    <property type="match status" value="1"/>
</dbReference>
<accession>A0A8H7RTC8</accession>
<dbReference type="InterPro" id="IPR023210">
    <property type="entry name" value="NADP_OxRdtase_dom"/>
</dbReference>
<dbReference type="AlphaFoldDB" id="A0A8H7RTC8"/>
<keyword evidence="7" id="KW-1185">Reference proteome</keyword>
<sequence>MTIHNRTVKLNSGHTFPLVGYGTFGGNDAATQVYNGTKFALEAGYRHIDTAYLYRTEEAVGKAVRESDVPREEIFVTTKLWQTFHEPEHVRPACERSLKLLGFDYIDLYMMHWPMSWKFRGYEFDQLKVPNENGDIPTTNVPIIDTWRAMEGLVKAGLVKSIGVSNFSIAMLEELLKECEIKPAVNQLEIHPSLPQEEMLEYCNRQNIILTAYSPLANPGYSGVPSMLSDPMVLKIAEKYKKTPVQVLLNWGVSRGYAVIPKSVTPDRIKANLEYFEMDKEDVEAILAIGRRNPYRSCAELYVMLFSTIYNSSPLRDFGPSNNLFNEPL</sequence>
<dbReference type="InterPro" id="IPR020471">
    <property type="entry name" value="AKR"/>
</dbReference>
<dbReference type="InterPro" id="IPR036812">
    <property type="entry name" value="NAD(P)_OxRdtase_dom_sf"/>
</dbReference>
<feature type="site" description="Lowers pKa of active site Tyr" evidence="4">
    <location>
        <position position="79"/>
    </location>
</feature>
<evidence type="ECO:0000256" key="4">
    <source>
        <dbReference type="PIRSR" id="PIRSR000097-3"/>
    </source>
</evidence>
<evidence type="ECO:0000313" key="6">
    <source>
        <dbReference type="EMBL" id="KAG2217439.1"/>
    </source>
</evidence>